<organism evidence="1">
    <name type="scientific">Echinococcus granulosus</name>
    <name type="common">Hydatid tapeworm</name>
    <dbReference type="NCBI Taxonomy" id="6210"/>
    <lineage>
        <taxon>Eukaryota</taxon>
        <taxon>Metazoa</taxon>
        <taxon>Spiralia</taxon>
        <taxon>Lophotrochozoa</taxon>
        <taxon>Platyhelminthes</taxon>
        <taxon>Cestoda</taxon>
        <taxon>Eucestoda</taxon>
        <taxon>Cyclophyllidea</taxon>
        <taxon>Taeniidae</taxon>
        <taxon>Echinococcus</taxon>
        <taxon>Echinococcus granulosus group</taxon>
    </lineage>
</organism>
<dbReference type="Pfam" id="PF05250">
    <property type="entry name" value="UPF0193"/>
    <property type="match status" value="1"/>
</dbReference>
<dbReference type="InterPro" id="IPR007914">
    <property type="entry name" value="UPF0193"/>
</dbReference>
<protein>
    <submittedName>
        <fullName evidence="3">UPF0193 protein EVG1</fullName>
    </submittedName>
</protein>
<dbReference type="PANTHER" id="PTHR28348:SF1">
    <property type="entry name" value="UPF0193 PROTEIN EVG1"/>
    <property type="match status" value="1"/>
</dbReference>
<dbReference type="PANTHER" id="PTHR28348">
    <property type="entry name" value="UPF0193 PROTEIN EVG1"/>
    <property type="match status" value="1"/>
</dbReference>
<proteinExistence type="predicted"/>
<name>A0A068WQG7_ECHGR</name>
<sequence length="214" mass="24751">MGTGKQSCVWDSHITHYSKDTADFLKTLINDSKLANKFRCEIRDKLTKGQPLPSTFKDSVKSETQNCAQSNKRPTLGALRTRDEIIASGAYEIPKPRLAKEFKSREEEKERLASIFAYGEDLKIEKTRSARTAEEKSACISRFDELFDELRDRQTFLEEMRRLGKAADYKTQIQSEISQIVHEMEEIDKRENAALAQLQQKDHLRLYQRQTDAN</sequence>
<reference evidence="3" key="3">
    <citation type="submission" date="2020-10" db="UniProtKB">
        <authorList>
            <consortium name="WormBaseParasite"/>
        </authorList>
    </citation>
    <scope>IDENTIFICATION</scope>
</reference>
<dbReference type="AlphaFoldDB" id="A0A068WQG7"/>
<evidence type="ECO:0000313" key="2">
    <source>
        <dbReference type="Proteomes" id="UP000492820"/>
    </source>
</evidence>
<evidence type="ECO:0000313" key="1">
    <source>
        <dbReference type="EMBL" id="CDS20738.1"/>
    </source>
</evidence>
<dbReference type="OrthoDB" id="10264021at2759"/>
<accession>A0A068WQG7</accession>
<gene>
    <name evidence="1" type="ORF">EgrG_001144900</name>
</gene>
<dbReference type="WBParaSite" id="EgrG_001144900">
    <property type="protein sequence ID" value="EgrG_001144900"/>
    <property type="gene ID" value="EgrG_001144900"/>
</dbReference>
<reference evidence="1 2" key="1">
    <citation type="journal article" date="2013" name="Nature">
        <title>The genomes of four tapeworm species reveal adaptations to parasitism.</title>
        <authorList>
            <person name="Tsai I.J."/>
            <person name="Zarowiecki M."/>
            <person name="Holroyd N."/>
            <person name="Garciarrubio A."/>
            <person name="Sanchez-Flores A."/>
            <person name="Brooks K.L."/>
            <person name="Tracey A."/>
            <person name="Bobes R.J."/>
            <person name="Fragoso G."/>
            <person name="Sciutto E."/>
            <person name="Aslett M."/>
            <person name="Beasley H."/>
            <person name="Bennett H.M."/>
            <person name="Cai J."/>
            <person name="Camicia F."/>
            <person name="Clark R."/>
            <person name="Cucher M."/>
            <person name="De Silva N."/>
            <person name="Day T.A."/>
            <person name="Deplazes P."/>
            <person name="Estrada K."/>
            <person name="Fernandez C."/>
            <person name="Holland P.W."/>
            <person name="Hou J."/>
            <person name="Hu S."/>
            <person name="Huckvale T."/>
            <person name="Hung S.S."/>
            <person name="Kamenetzky L."/>
            <person name="Keane J.A."/>
            <person name="Kiss F."/>
            <person name="Koziol U."/>
            <person name="Lambert O."/>
            <person name="Liu K."/>
            <person name="Luo X."/>
            <person name="Luo Y."/>
            <person name="Macchiaroli N."/>
            <person name="Nichol S."/>
            <person name="Paps J."/>
            <person name="Parkinson J."/>
            <person name="Pouchkina-Stantcheva N."/>
            <person name="Riddiford N."/>
            <person name="Rosenzvit M."/>
            <person name="Salinas G."/>
            <person name="Wasmuth J.D."/>
            <person name="Zamanian M."/>
            <person name="Zheng Y."/>
            <person name="Cai X."/>
            <person name="Soberon X."/>
            <person name="Olson P.D."/>
            <person name="Laclette J.P."/>
            <person name="Brehm K."/>
            <person name="Berriman M."/>
            <person name="Garciarrubio A."/>
            <person name="Bobes R.J."/>
            <person name="Fragoso G."/>
            <person name="Sanchez-Flores A."/>
            <person name="Estrada K."/>
            <person name="Cevallos M.A."/>
            <person name="Morett E."/>
            <person name="Gonzalez V."/>
            <person name="Portillo T."/>
            <person name="Ochoa-Leyva A."/>
            <person name="Jose M.V."/>
            <person name="Sciutto E."/>
            <person name="Landa A."/>
            <person name="Jimenez L."/>
            <person name="Valdes V."/>
            <person name="Carrero J.C."/>
            <person name="Larralde C."/>
            <person name="Morales-Montor J."/>
            <person name="Limon-Lason J."/>
            <person name="Soberon X."/>
            <person name="Laclette J.P."/>
        </authorList>
    </citation>
    <scope>NUCLEOTIDE SEQUENCE [LARGE SCALE GENOMIC DNA]</scope>
</reference>
<dbReference type="EMBL" id="LK028581">
    <property type="protein sequence ID" value="CDS20738.1"/>
    <property type="molecule type" value="Genomic_DNA"/>
</dbReference>
<evidence type="ECO:0000313" key="3">
    <source>
        <dbReference type="WBParaSite" id="EgrG_001144900"/>
    </source>
</evidence>
<reference evidence="1" key="2">
    <citation type="submission" date="2014-06" db="EMBL/GenBank/DDBJ databases">
        <authorList>
            <person name="Aslett M."/>
        </authorList>
    </citation>
    <scope>NUCLEOTIDE SEQUENCE</scope>
</reference>
<dbReference type="Proteomes" id="UP000492820">
    <property type="component" value="Unassembled WGS sequence"/>
</dbReference>